<gene>
    <name evidence="2" type="ORF">G2W53_029818</name>
</gene>
<reference evidence="2" key="1">
    <citation type="submission" date="2020-09" db="EMBL/GenBank/DDBJ databases">
        <title>Genome-Enabled Discovery of Anthraquinone Biosynthesis in Senna tora.</title>
        <authorList>
            <person name="Kang S.-H."/>
            <person name="Pandey R.P."/>
            <person name="Lee C.-M."/>
            <person name="Sim J.-S."/>
            <person name="Jeong J.-T."/>
            <person name="Choi B.-S."/>
            <person name="Jung M."/>
            <person name="Ginzburg D."/>
            <person name="Zhao K."/>
            <person name="Won S.Y."/>
            <person name="Oh T.-J."/>
            <person name="Yu Y."/>
            <person name="Kim N.-H."/>
            <person name="Lee O.R."/>
            <person name="Lee T.-H."/>
            <person name="Bashyal P."/>
            <person name="Kim T.-S."/>
            <person name="Lee W.-H."/>
            <person name="Kawkins C."/>
            <person name="Kim C.-K."/>
            <person name="Kim J.S."/>
            <person name="Ahn B.O."/>
            <person name="Rhee S.Y."/>
            <person name="Sohng J.K."/>
        </authorList>
    </citation>
    <scope>NUCLEOTIDE SEQUENCE</scope>
    <source>
        <tissue evidence="2">Leaf</tissue>
    </source>
</reference>
<dbReference type="AlphaFoldDB" id="A0A834TES0"/>
<comment type="caution">
    <text evidence="2">The sequence shown here is derived from an EMBL/GenBank/DDBJ whole genome shotgun (WGS) entry which is preliminary data.</text>
</comment>
<accession>A0A834TES0</accession>
<name>A0A834TES0_9FABA</name>
<sequence length="55" mass="6384">MGPMAQGQNPLATWIKNNILPKEEEENSSLRGEESTNYLKDKTKRKERRRGRGCH</sequence>
<proteinExistence type="predicted"/>
<evidence type="ECO:0000313" key="3">
    <source>
        <dbReference type="Proteomes" id="UP000634136"/>
    </source>
</evidence>
<evidence type="ECO:0000313" key="2">
    <source>
        <dbReference type="EMBL" id="KAF7815849.1"/>
    </source>
</evidence>
<feature type="compositionally biased region" description="Basic residues" evidence="1">
    <location>
        <begin position="42"/>
        <end position="55"/>
    </location>
</feature>
<feature type="region of interest" description="Disordered" evidence="1">
    <location>
        <begin position="1"/>
        <end position="55"/>
    </location>
</feature>
<organism evidence="2 3">
    <name type="scientific">Senna tora</name>
    <dbReference type="NCBI Taxonomy" id="362788"/>
    <lineage>
        <taxon>Eukaryota</taxon>
        <taxon>Viridiplantae</taxon>
        <taxon>Streptophyta</taxon>
        <taxon>Embryophyta</taxon>
        <taxon>Tracheophyta</taxon>
        <taxon>Spermatophyta</taxon>
        <taxon>Magnoliopsida</taxon>
        <taxon>eudicotyledons</taxon>
        <taxon>Gunneridae</taxon>
        <taxon>Pentapetalae</taxon>
        <taxon>rosids</taxon>
        <taxon>fabids</taxon>
        <taxon>Fabales</taxon>
        <taxon>Fabaceae</taxon>
        <taxon>Caesalpinioideae</taxon>
        <taxon>Cassia clade</taxon>
        <taxon>Senna</taxon>
    </lineage>
</organism>
<dbReference type="EMBL" id="JAAIUW010000009">
    <property type="protein sequence ID" value="KAF7815849.1"/>
    <property type="molecule type" value="Genomic_DNA"/>
</dbReference>
<protein>
    <submittedName>
        <fullName evidence="2">Uncharacterized protein</fullName>
    </submittedName>
</protein>
<feature type="compositionally biased region" description="Polar residues" evidence="1">
    <location>
        <begin position="1"/>
        <end position="11"/>
    </location>
</feature>
<evidence type="ECO:0000256" key="1">
    <source>
        <dbReference type="SAM" id="MobiDB-lite"/>
    </source>
</evidence>
<dbReference type="Proteomes" id="UP000634136">
    <property type="component" value="Unassembled WGS sequence"/>
</dbReference>
<keyword evidence="3" id="KW-1185">Reference proteome</keyword>